<dbReference type="PANTHER" id="PTHR42953:SF3">
    <property type="entry name" value="HIGH-AFFINITY ZINC UPTAKE SYSTEM PROTEIN ZNUA"/>
    <property type="match status" value="1"/>
</dbReference>
<dbReference type="Proteomes" id="UP001298681">
    <property type="component" value="Unassembled WGS sequence"/>
</dbReference>
<evidence type="ECO:0000256" key="1">
    <source>
        <dbReference type="ARBA" id="ARBA00011028"/>
    </source>
</evidence>
<dbReference type="Gene3D" id="3.40.50.1980">
    <property type="entry name" value="Nitrogenase molybdenum iron protein domain"/>
    <property type="match status" value="2"/>
</dbReference>
<dbReference type="SUPFAM" id="SSF53807">
    <property type="entry name" value="Helical backbone' metal receptor"/>
    <property type="match status" value="1"/>
</dbReference>
<dbReference type="PRINTS" id="PR00691">
    <property type="entry name" value="ADHESINB"/>
</dbReference>
<comment type="caution">
    <text evidence="4">The sequence shown here is derived from an EMBL/GenBank/DDBJ whole genome shotgun (WGS) entry which is preliminary data.</text>
</comment>
<reference evidence="4 5" key="1">
    <citation type="submission" date="2022-01" db="EMBL/GenBank/DDBJ databases">
        <title>Collection of gut derived symbiotic bacterial strains cultured from healthy donors.</title>
        <authorList>
            <person name="Lin H."/>
            <person name="Kohout C."/>
            <person name="Waligurski E."/>
            <person name="Pamer E.G."/>
        </authorList>
    </citation>
    <scope>NUCLEOTIDE SEQUENCE [LARGE SCALE GENOMIC DNA]</scope>
    <source>
        <strain evidence="4 5">DFI.7.58</strain>
    </source>
</reference>
<evidence type="ECO:0000256" key="3">
    <source>
        <dbReference type="ARBA" id="ARBA00022729"/>
    </source>
</evidence>
<dbReference type="Pfam" id="PF01297">
    <property type="entry name" value="ZnuA"/>
    <property type="match status" value="1"/>
</dbReference>
<dbReference type="EMBL" id="JAKNHQ010000029">
    <property type="protein sequence ID" value="MCG4611921.1"/>
    <property type="molecule type" value="Genomic_DNA"/>
</dbReference>
<evidence type="ECO:0000256" key="2">
    <source>
        <dbReference type="ARBA" id="ARBA00022448"/>
    </source>
</evidence>
<accession>A0ABS9MM66</accession>
<dbReference type="RefSeq" id="WP_237967191.1">
    <property type="nucleotide sequence ID" value="NZ_JAKNHQ010000029.1"/>
</dbReference>
<dbReference type="InterPro" id="IPR006127">
    <property type="entry name" value="ZnuA-like"/>
</dbReference>
<gene>
    <name evidence="4" type="ORF">L0P57_13390</name>
</gene>
<protein>
    <submittedName>
        <fullName evidence="4">Zinc ABC transporter substrate-binding protein</fullName>
    </submittedName>
</protein>
<keyword evidence="3" id="KW-0732">Signal</keyword>
<keyword evidence="2" id="KW-0813">Transport</keyword>
<dbReference type="InterPro" id="IPR050492">
    <property type="entry name" value="Bact_metal-bind_prot9"/>
</dbReference>
<dbReference type="PANTHER" id="PTHR42953">
    <property type="entry name" value="HIGH-AFFINITY ZINC UPTAKE SYSTEM PROTEIN ZNUA-RELATED"/>
    <property type="match status" value="1"/>
</dbReference>
<dbReference type="InterPro" id="IPR006129">
    <property type="entry name" value="AdhesinB"/>
</dbReference>
<organism evidence="4 5">
    <name type="scientific">Anaeromassilibacillus senegalensis</name>
    <dbReference type="NCBI Taxonomy" id="1673717"/>
    <lineage>
        <taxon>Bacteria</taxon>
        <taxon>Bacillati</taxon>
        <taxon>Bacillota</taxon>
        <taxon>Clostridia</taxon>
        <taxon>Eubacteriales</taxon>
        <taxon>Acutalibacteraceae</taxon>
        <taxon>Anaeromassilibacillus</taxon>
    </lineage>
</organism>
<evidence type="ECO:0000313" key="5">
    <source>
        <dbReference type="Proteomes" id="UP001298681"/>
    </source>
</evidence>
<name>A0ABS9MM66_9FIRM</name>
<sequence>MKKRQHAGRPGVFYPMRRVIAAFFCICLLITAVAGCTPRQPEDPPRFRIVTSFYPMYIMALNIIDGIDGIQVDNMAGQQTGCLHDYQLQSKDMKNIEQADVFVINGAGMESFMEKVTDQLPDLRVIDSSEGISLLVSGEDAHDHDEEVAHDHSDANPHIWVSISNCMKQVRNIADGLIEADPEDAVALEENTQEYLAKLSDLRGRMHEALDDLPNRDIITFHEAFPYFAEEFDLHIVKVVNREPDSQPSAKELADTIRLIESTDVKAVFAEPQYSTDAAQIIAQESGATVYLLDPVVTGENDKDAYLHAMEQNMEVLKEALGGA</sequence>
<keyword evidence="5" id="KW-1185">Reference proteome</keyword>
<comment type="similarity">
    <text evidence="1">Belongs to the bacterial solute-binding protein 9 family.</text>
</comment>
<proteinExistence type="inferred from homology"/>
<evidence type="ECO:0000313" key="4">
    <source>
        <dbReference type="EMBL" id="MCG4611921.1"/>
    </source>
</evidence>